<dbReference type="GO" id="GO:0015485">
    <property type="term" value="F:cholesterol binding"/>
    <property type="evidence" value="ECO:0007669"/>
    <property type="project" value="TreeGrafter"/>
</dbReference>
<dbReference type="SUPFAM" id="SSF82866">
    <property type="entry name" value="Multidrug efflux transporter AcrB transmembrane domain"/>
    <property type="match status" value="1"/>
</dbReference>
<keyword evidence="3" id="KW-0813">Transport</keyword>
<reference evidence="16 17" key="1">
    <citation type="submission" date="2017-06" db="EMBL/GenBank/DDBJ databases">
        <title>A platform for efficient transgenesis in Macrostomum lignano, a flatworm model organism for stem cell research.</title>
        <authorList>
            <person name="Berezikov E."/>
        </authorList>
    </citation>
    <scope>NUCLEOTIDE SEQUENCE [LARGE SCALE GENOMIC DNA]</scope>
    <source>
        <strain evidence="16">DV1</strain>
        <tissue evidence="16">Whole organism</tissue>
    </source>
</reference>
<keyword evidence="5 15" id="KW-0812">Transmembrane</keyword>
<dbReference type="PANTHER" id="PTHR45727">
    <property type="entry name" value="NPC INTRACELLULAR CHOLESTEROL TRANSPORTER 1"/>
    <property type="match status" value="1"/>
</dbReference>
<dbReference type="OrthoDB" id="6510177at2759"/>
<evidence type="ECO:0000256" key="1">
    <source>
        <dbReference type="ARBA" id="ARBA00004127"/>
    </source>
</evidence>
<comment type="catalytic activity">
    <reaction evidence="14">
        <text>cholesterol(in) = cholesterol(out)</text>
        <dbReference type="Rhea" id="RHEA:39747"/>
        <dbReference type="ChEBI" id="CHEBI:16113"/>
    </reaction>
</comment>
<keyword evidence="4" id="KW-0153">Cholesterol metabolism</keyword>
<keyword evidence="12" id="KW-0325">Glycoprotein</keyword>
<feature type="transmembrane region" description="Helical" evidence="15">
    <location>
        <begin position="90"/>
        <end position="109"/>
    </location>
</feature>
<evidence type="ECO:0000256" key="10">
    <source>
        <dbReference type="ARBA" id="ARBA00023157"/>
    </source>
</evidence>
<feature type="transmembrane region" description="Helical" evidence="15">
    <location>
        <begin position="161"/>
        <end position="180"/>
    </location>
</feature>
<comment type="subcellular location">
    <subcellularLocation>
        <location evidence="1">Endomembrane system</location>
        <topology evidence="1">Multi-pass membrane protein</topology>
    </subcellularLocation>
</comment>
<name>A0A267DGS4_9PLAT</name>
<sequence>MTYHSVLRTGDDFINAYKMAIKMTDDINTYFENVTQSKEINVFPYSVFYVFYEQYLTIVHDTVVNLSICVAAIGVVTFILLGFDLFSTCIILLTIGLILNSMLGFMYFWDITLNAVSLVNLVMTVGISVEFCSHLVRAFAVSKETSRLARARDSFVHMGSSVFSGITLTKLGGIVILGFAKSQLFKIFYFRMYLGIVLFGALHGLVFLPVLLSYVGPAGSVGRLRKRRRYGLLEEAEDSSGGESRS</sequence>
<proteinExistence type="inferred from homology"/>
<keyword evidence="9 15" id="KW-0472">Membrane</keyword>
<evidence type="ECO:0000256" key="9">
    <source>
        <dbReference type="ARBA" id="ARBA00023136"/>
    </source>
</evidence>
<evidence type="ECO:0000256" key="3">
    <source>
        <dbReference type="ARBA" id="ARBA00022448"/>
    </source>
</evidence>
<evidence type="ECO:0000313" key="16">
    <source>
        <dbReference type="EMBL" id="PAA47907.1"/>
    </source>
</evidence>
<evidence type="ECO:0008006" key="18">
    <source>
        <dbReference type="Google" id="ProtNLM"/>
    </source>
</evidence>
<dbReference type="GO" id="GO:0030299">
    <property type="term" value="P:intestinal cholesterol absorption"/>
    <property type="evidence" value="ECO:0007669"/>
    <property type="project" value="TreeGrafter"/>
</dbReference>
<evidence type="ECO:0000256" key="15">
    <source>
        <dbReference type="SAM" id="Phobius"/>
    </source>
</evidence>
<dbReference type="GO" id="GO:0012505">
    <property type="term" value="C:endomembrane system"/>
    <property type="evidence" value="ECO:0007669"/>
    <property type="project" value="UniProtKB-SubCell"/>
</dbReference>
<keyword evidence="11" id="KW-1207">Sterol metabolism</keyword>
<evidence type="ECO:0000256" key="6">
    <source>
        <dbReference type="ARBA" id="ARBA00022729"/>
    </source>
</evidence>
<dbReference type="STRING" id="282301.A0A267DGS4"/>
<accession>A0A267DGS4</accession>
<keyword evidence="8" id="KW-0443">Lipid metabolism</keyword>
<keyword evidence="6" id="KW-0732">Signal</keyword>
<comment type="caution">
    <text evidence="16">The sequence shown here is derived from an EMBL/GenBank/DDBJ whole genome shotgun (WGS) entry which is preliminary data.</text>
</comment>
<organism evidence="16 17">
    <name type="scientific">Macrostomum lignano</name>
    <dbReference type="NCBI Taxonomy" id="282301"/>
    <lineage>
        <taxon>Eukaryota</taxon>
        <taxon>Metazoa</taxon>
        <taxon>Spiralia</taxon>
        <taxon>Lophotrochozoa</taxon>
        <taxon>Platyhelminthes</taxon>
        <taxon>Rhabditophora</taxon>
        <taxon>Macrostomorpha</taxon>
        <taxon>Macrostomida</taxon>
        <taxon>Macrostomidae</taxon>
        <taxon>Macrostomum</taxon>
    </lineage>
</organism>
<dbReference type="AlphaFoldDB" id="A0A267DGS4"/>
<dbReference type="GO" id="GO:0005886">
    <property type="term" value="C:plasma membrane"/>
    <property type="evidence" value="ECO:0007669"/>
    <property type="project" value="TreeGrafter"/>
</dbReference>
<feature type="transmembrane region" description="Helical" evidence="15">
    <location>
        <begin position="192"/>
        <end position="219"/>
    </location>
</feature>
<dbReference type="EMBL" id="NIVC01004294">
    <property type="protein sequence ID" value="PAA47907.1"/>
    <property type="molecule type" value="Genomic_DNA"/>
</dbReference>
<evidence type="ECO:0000256" key="7">
    <source>
        <dbReference type="ARBA" id="ARBA00022989"/>
    </source>
</evidence>
<gene>
    <name evidence="16" type="ORF">BOX15_Mlig028698g1</name>
</gene>
<dbReference type="Gene3D" id="1.20.1640.10">
    <property type="entry name" value="Multidrug efflux transporter AcrB transmembrane domain"/>
    <property type="match status" value="1"/>
</dbReference>
<keyword evidence="17" id="KW-1185">Reference proteome</keyword>
<dbReference type="GO" id="GO:0042632">
    <property type="term" value="P:cholesterol homeostasis"/>
    <property type="evidence" value="ECO:0007669"/>
    <property type="project" value="TreeGrafter"/>
</dbReference>
<evidence type="ECO:0000256" key="11">
    <source>
        <dbReference type="ARBA" id="ARBA00023166"/>
    </source>
</evidence>
<evidence type="ECO:0000256" key="4">
    <source>
        <dbReference type="ARBA" id="ARBA00022548"/>
    </source>
</evidence>
<comment type="similarity">
    <text evidence="2">Belongs to the patched family.</text>
</comment>
<evidence type="ECO:0000256" key="5">
    <source>
        <dbReference type="ARBA" id="ARBA00022692"/>
    </source>
</evidence>
<evidence type="ECO:0000256" key="2">
    <source>
        <dbReference type="ARBA" id="ARBA00005585"/>
    </source>
</evidence>
<protein>
    <recommendedName>
        <fullName evidence="18">SSD domain-containing protein</fullName>
    </recommendedName>
</protein>
<evidence type="ECO:0000256" key="12">
    <source>
        <dbReference type="ARBA" id="ARBA00023180"/>
    </source>
</evidence>
<keyword evidence="13" id="KW-0753">Steroid metabolism</keyword>
<dbReference type="GO" id="GO:0015918">
    <property type="term" value="P:sterol transport"/>
    <property type="evidence" value="ECO:0007669"/>
    <property type="project" value="TreeGrafter"/>
</dbReference>
<keyword evidence="10" id="KW-1015">Disulfide bond</keyword>
<evidence type="ECO:0000313" key="17">
    <source>
        <dbReference type="Proteomes" id="UP000215902"/>
    </source>
</evidence>
<feature type="transmembrane region" description="Helical" evidence="15">
    <location>
        <begin position="115"/>
        <end position="140"/>
    </location>
</feature>
<keyword evidence="7 15" id="KW-1133">Transmembrane helix</keyword>
<evidence type="ECO:0000256" key="13">
    <source>
        <dbReference type="ARBA" id="ARBA00023221"/>
    </source>
</evidence>
<dbReference type="GO" id="GO:0008203">
    <property type="term" value="P:cholesterol metabolic process"/>
    <property type="evidence" value="ECO:0007669"/>
    <property type="project" value="UniProtKB-KW"/>
</dbReference>
<dbReference type="Proteomes" id="UP000215902">
    <property type="component" value="Unassembled WGS sequence"/>
</dbReference>
<dbReference type="PANTHER" id="PTHR45727:SF2">
    <property type="entry name" value="NPC INTRACELLULAR CHOLESTEROL TRANSPORTER 1"/>
    <property type="match status" value="1"/>
</dbReference>
<feature type="transmembrane region" description="Helical" evidence="15">
    <location>
        <begin position="63"/>
        <end position="83"/>
    </location>
</feature>
<dbReference type="FunFam" id="1.20.1640.10:FF:000010">
    <property type="entry name" value="NPC intracellular cholesterol transporter 1"/>
    <property type="match status" value="1"/>
</dbReference>
<evidence type="ECO:0000256" key="14">
    <source>
        <dbReference type="ARBA" id="ARBA00034049"/>
    </source>
</evidence>
<evidence type="ECO:0000256" key="8">
    <source>
        <dbReference type="ARBA" id="ARBA00023098"/>
    </source>
</evidence>